<name>A0A834TIT4_9FABA</name>
<organism evidence="2 3">
    <name type="scientific">Senna tora</name>
    <dbReference type="NCBI Taxonomy" id="362788"/>
    <lineage>
        <taxon>Eukaryota</taxon>
        <taxon>Viridiplantae</taxon>
        <taxon>Streptophyta</taxon>
        <taxon>Embryophyta</taxon>
        <taxon>Tracheophyta</taxon>
        <taxon>Spermatophyta</taxon>
        <taxon>Magnoliopsida</taxon>
        <taxon>eudicotyledons</taxon>
        <taxon>Gunneridae</taxon>
        <taxon>Pentapetalae</taxon>
        <taxon>rosids</taxon>
        <taxon>fabids</taxon>
        <taxon>Fabales</taxon>
        <taxon>Fabaceae</taxon>
        <taxon>Caesalpinioideae</taxon>
        <taxon>Cassia clade</taxon>
        <taxon>Senna</taxon>
    </lineage>
</organism>
<accession>A0A834TIT4</accession>
<keyword evidence="3" id="KW-1185">Reference proteome</keyword>
<dbReference type="AlphaFoldDB" id="A0A834TIT4"/>
<feature type="region of interest" description="Disordered" evidence="1">
    <location>
        <begin position="1"/>
        <end position="30"/>
    </location>
</feature>
<proteinExistence type="predicted"/>
<evidence type="ECO:0000256" key="1">
    <source>
        <dbReference type="SAM" id="MobiDB-lite"/>
    </source>
</evidence>
<evidence type="ECO:0000313" key="2">
    <source>
        <dbReference type="EMBL" id="KAF7821695.1"/>
    </source>
</evidence>
<dbReference type="EMBL" id="JAAIUW010000008">
    <property type="protein sequence ID" value="KAF7821695.1"/>
    <property type="molecule type" value="Genomic_DNA"/>
</dbReference>
<protein>
    <submittedName>
        <fullName evidence="2">Uncharacterized protein</fullName>
    </submittedName>
</protein>
<dbReference type="Proteomes" id="UP000634136">
    <property type="component" value="Unassembled WGS sequence"/>
</dbReference>
<comment type="caution">
    <text evidence="2">The sequence shown here is derived from an EMBL/GenBank/DDBJ whole genome shotgun (WGS) entry which is preliminary data.</text>
</comment>
<gene>
    <name evidence="2" type="ORF">G2W53_027150</name>
</gene>
<sequence>MPGLPHARGRVVMPQSQGGPGAKRSDFPINRGPIFLLP</sequence>
<reference evidence="2" key="1">
    <citation type="submission" date="2020-09" db="EMBL/GenBank/DDBJ databases">
        <title>Genome-Enabled Discovery of Anthraquinone Biosynthesis in Senna tora.</title>
        <authorList>
            <person name="Kang S.-H."/>
            <person name="Pandey R.P."/>
            <person name="Lee C.-M."/>
            <person name="Sim J.-S."/>
            <person name="Jeong J.-T."/>
            <person name="Choi B.-S."/>
            <person name="Jung M."/>
            <person name="Ginzburg D."/>
            <person name="Zhao K."/>
            <person name="Won S.Y."/>
            <person name="Oh T.-J."/>
            <person name="Yu Y."/>
            <person name="Kim N.-H."/>
            <person name="Lee O.R."/>
            <person name="Lee T.-H."/>
            <person name="Bashyal P."/>
            <person name="Kim T.-S."/>
            <person name="Lee W.-H."/>
            <person name="Kawkins C."/>
            <person name="Kim C.-K."/>
            <person name="Kim J.S."/>
            <person name="Ahn B.O."/>
            <person name="Rhee S.Y."/>
            <person name="Sohng J.K."/>
        </authorList>
    </citation>
    <scope>NUCLEOTIDE SEQUENCE</scope>
    <source>
        <tissue evidence="2">Leaf</tissue>
    </source>
</reference>
<evidence type="ECO:0000313" key="3">
    <source>
        <dbReference type="Proteomes" id="UP000634136"/>
    </source>
</evidence>